<proteinExistence type="predicted"/>
<dbReference type="Pfam" id="PF01636">
    <property type="entry name" value="APH"/>
    <property type="match status" value="1"/>
</dbReference>
<name>A0ABQ1J9Z4_9PROT</name>
<reference evidence="3" key="1">
    <citation type="journal article" date="2019" name="Int. J. Syst. Evol. Microbiol.">
        <title>The Global Catalogue of Microorganisms (GCM) 10K type strain sequencing project: providing services to taxonomists for standard genome sequencing and annotation.</title>
        <authorList>
            <consortium name="The Broad Institute Genomics Platform"/>
            <consortium name="The Broad Institute Genome Sequencing Center for Infectious Disease"/>
            <person name="Wu L."/>
            <person name="Ma J."/>
        </authorList>
    </citation>
    <scope>NUCLEOTIDE SEQUENCE [LARGE SCALE GENOMIC DNA]</scope>
    <source>
        <strain evidence="3">CGMCC 1.10188</strain>
    </source>
</reference>
<feature type="domain" description="Aminoglycoside phosphotransferase" evidence="1">
    <location>
        <begin position="37"/>
        <end position="257"/>
    </location>
</feature>
<dbReference type="Proteomes" id="UP000603352">
    <property type="component" value="Unassembled WGS sequence"/>
</dbReference>
<dbReference type="InterPro" id="IPR052898">
    <property type="entry name" value="ACAD10-like"/>
</dbReference>
<comment type="caution">
    <text evidence="2">The sequence shown here is derived from an EMBL/GenBank/DDBJ whole genome shotgun (WGS) entry which is preliminary data.</text>
</comment>
<dbReference type="Gene3D" id="3.90.1200.10">
    <property type="match status" value="1"/>
</dbReference>
<dbReference type="InterPro" id="IPR011009">
    <property type="entry name" value="Kinase-like_dom_sf"/>
</dbReference>
<evidence type="ECO:0000259" key="1">
    <source>
        <dbReference type="Pfam" id="PF01636"/>
    </source>
</evidence>
<dbReference type="Gene3D" id="3.30.200.20">
    <property type="entry name" value="Phosphorylase Kinase, domain 1"/>
    <property type="match status" value="1"/>
</dbReference>
<evidence type="ECO:0000313" key="3">
    <source>
        <dbReference type="Proteomes" id="UP000603352"/>
    </source>
</evidence>
<gene>
    <name evidence="2" type="ORF">GCM10011505_50350</name>
</gene>
<dbReference type="InterPro" id="IPR002575">
    <property type="entry name" value="Aminoglycoside_PTrfase"/>
</dbReference>
<dbReference type="PANTHER" id="PTHR47829">
    <property type="entry name" value="HYDROLASE, PUTATIVE (AFU_ORTHOLOGUE AFUA_1G12880)-RELATED"/>
    <property type="match status" value="1"/>
</dbReference>
<organism evidence="2 3">
    <name type="scientific">Tistrella bauzanensis</name>
    <dbReference type="NCBI Taxonomy" id="657419"/>
    <lineage>
        <taxon>Bacteria</taxon>
        <taxon>Pseudomonadati</taxon>
        <taxon>Pseudomonadota</taxon>
        <taxon>Alphaproteobacteria</taxon>
        <taxon>Geminicoccales</taxon>
        <taxon>Geminicoccaceae</taxon>
        <taxon>Tistrella</taxon>
    </lineage>
</organism>
<dbReference type="InterPro" id="IPR041726">
    <property type="entry name" value="ACAD10_11_N"/>
</dbReference>
<sequence length="348" mass="37951">MPADALSDTTEIPFDVDRLAAYLDAVVPGFRGPIRLHRFTNGQSNPTFRIDTDGGAYVLRKQPPGTLLPKAHQIDREFRVLSALADTPVPVPAAVHYCADPGIVGTPFYLMGHVRGATFGDLMLPALSPGQRRVVMIRLIETLAALHSVDVNAVGLGDYGRPGSFYERQIAVWTRQYRAAETDRIEGMEALIAWLPANMPKDPERTTLVHGDFRLENCIAAEDGSAIRAVLDWELSTLGEPLADLGYHLMHHYMPASEFGGYVGVDTAALGVPGEAELLDLYARLTGRPAINDWTFHVAFALFRSVGILQGVYARALQGNASSPYALERGRKARLVADVGHALIRTRG</sequence>
<dbReference type="RefSeq" id="WP_188583215.1">
    <property type="nucleotide sequence ID" value="NZ_BMDZ01000147.1"/>
</dbReference>
<dbReference type="PANTHER" id="PTHR47829:SF1">
    <property type="entry name" value="HAD FAMILY PHOSPHATASE"/>
    <property type="match status" value="1"/>
</dbReference>
<keyword evidence="3" id="KW-1185">Reference proteome</keyword>
<dbReference type="EMBL" id="BMDZ01000147">
    <property type="protein sequence ID" value="GGB63722.1"/>
    <property type="molecule type" value="Genomic_DNA"/>
</dbReference>
<dbReference type="CDD" id="cd05154">
    <property type="entry name" value="ACAD10_11_N-like"/>
    <property type="match status" value="1"/>
</dbReference>
<evidence type="ECO:0000313" key="2">
    <source>
        <dbReference type="EMBL" id="GGB63722.1"/>
    </source>
</evidence>
<protein>
    <submittedName>
        <fullName evidence="2">Aminoglycoside phosphotransferase</fullName>
    </submittedName>
</protein>
<dbReference type="SUPFAM" id="SSF56112">
    <property type="entry name" value="Protein kinase-like (PK-like)"/>
    <property type="match status" value="1"/>
</dbReference>
<accession>A0ABQ1J9Z4</accession>